<protein>
    <submittedName>
        <fullName evidence="1">Ovule protein</fullName>
    </submittedName>
</protein>
<organism evidence="1">
    <name type="scientific">Haemonchus placei</name>
    <name type="common">Barber's pole worm</name>
    <dbReference type="NCBI Taxonomy" id="6290"/>
    <lineage>
        <taxon>Eukaryota</taxon>
        <taxon>Metazoa</taxon>
        <taxon>Ecdysozoa</taxon>
        <taxon>Nematoda</taxon>
        <taxon>Chromadorea</taxon>
        <taxon>Rhabditida</taxon>
        <taxon>Rhabditina</taxon>
        <taxon>Rhabditomorpha</taxon>
        <taxon>Strongyloidea</taxon>
        <taxon>Trichostrongylidae</taxon>
        <taxon>Haemonchus</taxon>
    </lineage>
</organism>
<proteinExistence type="predicted"/>
<dbReference type="WBParaSite" id="HPLM_0001452801-mRNA-1">
    <property type="protein sequence ID" value="HPLM_0001452801-mRNA-1"/>
    <property type="gene ID" value="HPLM_0001452801"/>
</dbReference>
<evidence type="ECO:0000313" key="1">
    <source>
        <dbReference type="WBParaSite" id="HPLM_0001452801-mRNA-1"/>
    </source>
</evidence>
<name>A0A0N4WSK6_HAEPC</name>
<reference evidence="1" key="1">
    <citation type="submission" date="2017-02" db="UniProtKB">
        <authorList>
            <consortium name="WormBaseParasite"/>
        </authorList>
    </citation>
    <scope>IDENTIFICATION</scope>
</reference>
<dbReference type="AlphaFoldDB" id="A0A0N4WSK6"/>
<accession>A0A0N4WSK6</accession>
<sequence length="101" mass="10874">LLELRLCDSSSSQLPNLPDLLSSCPSSSIVLSVVALADDKADCVVGDKRAIMMSAGVTVFSFRSFMTVSCSPLYLFLLTIEYMDSISILPSDSLPKLVVTH</sequence>